<organism evidence="1 2">
    <name type="scientific">Lactococcus muris</name>
    <dbReference type="NCBI Taxonomy" id="2941330"/>
    <lineage>
        <taxon>Bacteria</taxon>
        <taxon>Bacillati</taxon>
        <taxon>Bacillota</taxon>
        <taxon>Bacilli</taxon>
        <taxon>Lactobacillales</taxon>
        <taxon>Streptococcaceae</taxon>
        <taxon>Lactococcus</taxon>
    </lineage>
</organism>
<evidence type="ECO:0008006" key="3">
    <source>
        <dbReference type="Google" id="ProtNLM"/>
    </source>
</evidence>
<accession>A0ABV4D6K6</accession>
<sequence>MKKYFKVGLGLLAAIAGAQILYRGYKHIEGNLREELIDAVRKSFADQDIQVVWLFEEADRGAIYKGGVVVGKNQNINFEIDGETLKITELGEEYL</sequence>
<evidence type="ECO:0000313" key="1">
    <source>
        <dbReference type="EMBL" id="MEY8537378.1"/>
    </source>
</evidence>
<comment type="caution">
    <text evidence="1">The sequence shown here is derived from an EMBL/GenBank/DDBJ whole genome shotgun (WGS) entry which is preliminary data.</text>
</comment>
<protein>
    <recommendedName>
        <fullName evidence="3">PepSY domain-containing protein</fullName>
    </recommendedName>
</protein>
<name>A0ABV4D6K6_9LACT</name>
<gene>
    <name evidence="1" type="ORF">AALM99_02800</name>
</gene>
<dbReference type="Proteomes" id="UP001565242">
    <property type="component" value="Unassembled WGS sequence"/>
</dbReference>
<dbReference type="EMBL" id="JBCLSQ010000005">
    <property type="protein sequence ID" value="MEY8537378.1"/>
    <property type="molecule type" value="Genomic_DNA"/>
</dbReference>
<dbReference type="RefSeq" id="WP_369917798.1">
    <property type="nucleotide sequence ID" value="NZ_JBCLSQ010000005.1"/>
</dbReference>
<keyword evidence="2" id="KW-1185">Reference proteome</keyword>
<reference evidence="1 2" key="1">
    <citation type="submission" date="2024-03" db="EMBL/GenBank/DDBJ databases">
        <title>Mouse gut bacterial collection (mGBC) of GemPharmatech.</title>
        <authorList>
            <person name="He Y."/>
            <person name="Dong L."/>
            <person name="Wu D."/>
            <person name="Gao X."/>
            <person name="Lin Z."/>
        </authorList>
    </citation>
    <scope>NUCLEOTIDE SEQUENCE [LARGE SCALE GENOMIC DNA]</scope>
    <source>
        <strain evidence="1 2">20-218</strain>
    </source>
</reference>
<evidence type="ECO:0000313" key="2">
    <source>
        <dbReference type="Proteomes" id="UP001565242"/>
    </source>
</evidence>
<proteinExistence type="predicted"/>
<dbReference type="Gene3D" id="3.10.450.400">
    <property type="entry name" value="Uncharacterised protein PF15513, DUF4651"/>
    <property type="match status" value="1"/>
</dbReference>